<keyword evidence="2" id="KW-1185">Reference proteome</keyword>
<comment type="caution">
    <text evidence="1">The sequence shown here is derived from an EMBL/GenBank/DDBJ whole genome shotgun (WGS) entry which is preliminary data.</text>
</comment>
<dbReference type="Proteomes" id="UP000494106">
    <property type="component" value="Unassembled WGS sequence"/>
</dbReference>
<proteinExistence type="predicted"/>
<evidence type="ECO:0000313" key="1">
    <source>
        <dbReference type="EMBL" id="CAB3258008.1"/>
    </source>
</evidence>
<organism evidence="1 2">
    <name type="scientific">Arctia plantaginis</name>
    <name type="common">Wood tiger moth</name>
    <name type="synonym">Phalaena plantaginis</name>
    <dbReference type="NCBI Taxonomy" id="874455"/>
    <lineage>
        <taxon>Eukaryota</taxon>
        <taxon>Metazoa</taxon>
        <taxon>Ecdysozoa</taxon>
        <taxon>Arthropoda</taxon>
        <taxon>Hexapoda</taxon>
        <taxon>Insecta</taxon>
        <taxon>Pterygota</taxon>
        <taxon>Neoptera</taxon>
        <taxon>Endopterygota</taxon>
        <taxon>Lepidoptera</taxon>
        <taxon>Glossata</taxon>
        <taxon>Ditrysia</taxon>
        <taxon>Noctuoidea</taxon>
        <taxon>Erebidae</taxon>
        <taxon>Arctiinae</taxon>
        <taxon>Arctia</taxon>
    </lineage>
</organism>
<dbReference type="EMBL" id="CADEBC010000595">
    <property type="protein sequence ID" value="CAB3258008.1"/>
    <property type="molecule type" value="Genomic_DNA"/>
</dbReference>
<gene>
    <name evidence="1" type="ORF">APLA_LOCUS16329</name>
</gene>
<evidence type="ECO:0000313" key="2">
    <source>
        <dbReference type="Proteomes" id="UP000494106"/>
    </source>
</evidence>
<protein>
    <submittedName>
        <fullName evidence="1">Uncharacterized protein</fullName>
    </submittedName>
</protein>
<sequence length="70" mass="8032">MSNVDIDNDGFQKVKSKRLSKNKPTRIPPKAIQFDKRDVVVEVEKVFQRIHCAVEDLRVSNYLGGFLNTV</sequence>
<name>A0A8S1BI20_ARCPL</name>
<reference evidence="1 2" key="1">
    <citation type="submission" date="2020-04" db="EMBL/GenBank/DDBJ databases">
        <authorList>
            <person name="Wallbank WR R."/>
            <person name="Pardo Diaz C."/>
            <person name="Kozak K."/>
            <person name="Martin S."/>
            <person name="Jiggins C."/>
            <person name="Moest M."/>
            <person name="Warren A I."/>
            <person name="Byers J.R.P. K."/>
            <person name="Montejo-Kovacevich G."/>
            <person name="Yen C E."/>
        </authorList>
    </citation>
    <scope>NUCLEOTIDE SEQUENCE [LARGE SCALE GENOMIC DNA]</scope>
</reference>
<dbReference type="AlphaFoldDB" id="A0A8S1BI20"/>
<dbReference type="OrthoDB" id="551431at2759"/>
<accession>A0A8S1BI20</accession>